<dbReference type="SUPFAM" id="SSF50998">
    <property type="entry name" value="Quinoprotein alcohol dehydrogenase-like"/>
    <property type="match status" value="1"/>
</dbReference>
<dbReference type="InterPro" id="IPR018391">
    <property type="entry name" value="PQQ_b-propeller_rpt"/>
</dbReference>
<dbReference type="SMART" id="SM00564">
    <property type="entry name" value="PQQ"/>
    <property type="match status" value="6"/>
</dbReference>
<evidence type="ECO:0000256" key="1">
    <source>
        <dbReference type="ARBA" id="ARBA00001931"/>
    </source>
</evidence>
<feature type="chain" id="PRO_5018547319" evidence="5">
    <location>
        <begin position="24"/>
        <end position="668"/>
    </location>
</feature>
<dbReference type="RefSeq" id="WP_127707752.1">
    <property type="nucleotide sequence ID" value="NZ_SACO01000004.1"/>
</dbReference>
<comment type="cofactor">
    <cofactor evidence="1">
        <name>pyrroloquinoline quinone</name>
        <dbReference type="ChEBI" id="CHEBI:58442"/>
    </cofactor>
</comment>
<dbReference type="OrthoDB" id="9794322at2"/>
<keyword evidence="8" id="KW-1185">Reference proteome</keyword>
<dbReference type="Gene3D" id="2.140.10.10">
    <property type="entry name" value="Quinoprotein alcohol dehydrogenase-like superfamily"/>
    <property type="match status" value="2"/>
</dbReference>
<evidence type="ECO:0000256" key="4">
    <source>
        <dbReference type="SAM" id="MobiDB-lite"/>
    </source>
</evidence>
<evidence type="ECO:0000313" key="8">
    <source>
        <dbReference type="Proteomes" id="UP000282837"/>
    </source>
</evidence>
<dbReference type="GO" id="GO:0016020">
    <property type="term" value="C:membrane"/>
    <property type="evidence" value="ECO:0007669"/>
    <property type="project" value="InterPro"/>
</dbReference>
<accession>A0A3S2UV17</accession>
<dbReference type="GO" id="GO:0048038">
    <property type="term" value="F:quinone binding"/>
    <property type="evidence" value="ECO:0007669"/>
    <property type="project" value="InterPro"/>
</dbReference>
<dbReference type="InterPro" id="IPR017511">
    <property type="entry name" value="PQQ_mDH"/>
</dbReference>
<evidence type="ECO:0000256" key="2">
    <source>
        <dbReference type="ARBA" id="ARBA00008156"/>
    </source>
</evidence>
<protein>
    <submittedName>
        <fullName evidence="7">Pyrroloquinoline quinone-dependent dehydrogenase</fullName>
    </submittedName>
</protein>
<feature type="region of interest" description="Disordered" evidence="4">
    <location>
        <begin position="73"/>
        <end position="99"/>
    </location>
</feature>
<sequence length="668" mass="70773">MRLGFAGLAAGLLSSAAIGQVTAGDGDWATYGHDKGAQRHSPLKEITPANAGQLAPAWVYHMRPATPVNTADANADAQRRAEGLPPAAATPDITAGGAPTGPFNGQRARRSRFAGSEVTPLVVGGRMFVSTPYGRVVALNPDTGAELWATTIPGPGQPSLRGVEYWAGDAQTPPRIVFGTRDGRLIALDAAIGAFAEGFGDHGVVEMKTPEILNGGEARFYGMTSPPIVYGNLIITGSAVQEFPAKGAAGDVRAWDARDGHLVWTFHSVPRKGEKGYDTWAPGSAEGRSGVNAWGFLSLDEKRGIVYMPFGAPTFDRYGGDRAGDNLFGTSLVAADAKTGKYLWHFQVVHHDIWDGDLEAAPLLFDAQVKGKPVPAVAVISKSALLFVLNRETGKPILPIAERKVPASDVPGEKASPTQPFPLVTPPLGRTSFSIKNDITDLTPELHDTCAKWIADNQMVEGPIYTPIHLDKVTISFPGLLGGGNWGGATYDPAQKLLVVNTHDLGQVTKLVPSKGFLPFERGQPSGRFRPDNSRLLCQKGPWGRLWGVDMTTGKIRWQVPLGISDEAPEGKKLTGRPSMGGAITTAGGLTFIGGTDDNRFRAFVTATGKMVWEVKLDAAAHATPMTYAGKDGRQYVAIAATGGTFLDSPLTSDTITAFALKPKEAGQ</sequence>
<dbReference type="InterPro" id="IPR002372">
    <property type="entry name" value="PQQ_rpt_dom"/>
</dbReference>
<comment type="caution">
    <text evidence="7">The sequence shown here is derived from an EMBL/GenBank/DDBJ whole genome shotgun (WGS) entry which is preliminary data.</text>
</comment>
<dbReference type="EMBL" id="SACO01000004">
    <property type="protein sequence ID" value="RVU05781.1"/>
    <property type="molecule type" value="Genomic_DNA"/>
</dbReference>
<dbReference type="Pfam" id="PF01011">
    <property type="entry name" value="PQQ"/>
    <property type="match status" value="2"/>
</dbReference>
<feature type="domain" description="Pyrrolo-quinoline quinone repeat" evidence="6">
    <location>
        <begin position="28"/>
        <end position="69"/>
    </location>
</feature>
<dbReference type="AlphaFoldDB" id="A0A3S2UV17"/>
<evidence type="ECO:0000313" key="7">
    <source>
        <dbReference type="EMBL" id="RVU05781.1"/>
    </source>
</evidence>
<comment type="similarity">
    <text evidence="2">Belongs to the bacterial PQQ dehydrogenase family.</text>
</comment>
<feature type="domain" description="Pyrrolo-quinoline quinone repeat" evidence="6">
    <location>
        <begin position="110"/>
        <end position="637"/>
    </location>
</feature>
<keyword evidence="3" id="KW-0560">Oxidoreductase</keyword>
<gene>
    <name evidence="7" type="ORF">EOE18_07305</name>
</gene>
<dbReference type="CDD" id="cd10280">
    <property type="entry name" value="PQQ_mGDH"/>
    <property type="match status" value="1"/>
</dbReference>
<keyword evidence="5" id="KW-0732">Signal</keyword>
<feature type="signal peptide" evidence="5">
    <location>
        <begin position="1"/>
        <end position="23"/>
    </location>
</feature>
<organism evidence="7 8">
    <name type="scientific">Novosphingobium umbonatum</name>
    <dbReference type="NCBI Taxonomy" id="1908524"/>
    <lineage>
        <taxon>Bacteria</taxon>
        <taxon>Pseudomonadati</taxon>
        <taxon>Pseudomonadota</taxon>
        <taxon>Alphaproteobacteria</taxon>
        <taxon>Sphingomonadales</taxon>
        <taxon>Sphingomonadaceae</taxon>
        <taxon>Novosphingobium</taxon>
    </lineage>
</organism>
<dbReference type="InterPro" id="IPR011047">
    <property type="entry name" value="Quinoprotein_ADH-like_sf"/>
</dbReference>
<evidence type="ECO:0000256" key="5">
    <source>
        <dbReference type="SAM" id="SignalP"/>
    </source>
</evidence>
<dbReference type="Proteomes" id="UP000282837">
    <property type="component" value="Unassembled WGS sequence"/>
</dbReference>
<proteinExistence type="inferred from homology"/>
<evidence type="ECO:0000256" key="3">
    <source>
        <dbReference type="ARBA" id="ARBA00023002"/>
    </source>
</evidence>
<dbReference type="PANTHER" id="PTHR32303:SF4">
    <property type="entry name" value="QUINOPROTEIN GLUCOSE DEHYDROGENASE"/>
    <property type="match status" value="1"/>
</dbReference>
<name>A0A3S2UV17_9SPHN</name>
<reference evidence="7 8" key="1">
    <citation type="submission" date="2019-01" db="EMBL/GenBank/DDBJ databases">
        <authorList>
            <person name="Chen W.-M."/>
        </authorList>
    </citation>
    <scope>NUCLEOTIDE SEQUENCE [LARGE SCALE GENOMIC DNA]</scope>
    <source>
        <strain evidence="7 8">FSY-9</strain>
    </source>
</reference>
<evidence type="ECO:0000259" key="6">
    <source>
        <dbReference type="Pfam" id="PF01011"/>
    </source>
</evidence>
<dbReference type="PANTHER" id="PTHR32303">
    <property type="entry name" value="QUINOPROTEIN ALCOHOL DEHYDROGENASE (CYTOCHROME C)"/>
    <property type="match status" value="1"/>
</dbReference>
<dbReference type="GO" id="GO:0008876">
    <property type="term" value="F:quinoprotein glucose dehydrogenase activity"/>
    <property type="evidence" value="ECO:0007669"/>
    <property type="project" value="TreeGrafter"/>
</dbReference>